<dbReference type="GO" id="GO:0005634">
    <property type="term" value="C:nucleus"/>
    <property type="evidence" value="ECO:0007669"/>
    <property type="project" value="UniProtKB-SubCell"/>
</dbReference>
<dbReference type="AlphaFoldDB" id="A0A4Q2DQS5"/>
<feature type="compositionally biased region" description="Low complexity" evidence="5">
    <location>
        <begin position="330"/>
        <end position="344"/>
    </location>
</feature>
<dbReference type="Proteomes" id="UP000290288">
    <property type="component" value="Unassembled WGS sequence"/>
</dbReference>
<evidence type="ECO:0000256" key="2">
    <source>
        <dbReference type="ARBA" id="ARBA00022763"/>
    </source>
</evidence>
<dbReference type="STRING" id="2316362.A0A4Q2DQS5"/>
<feature type="compositionally biased region" description="Polar residues" evidence="5">
    <location>
        <begin position="345"/>
        <end position="357"/>
    </location>
</feature>
<dbReference type="GO" id="GO:0003684">
    <property type="term" value="F:damaged DNA binding"/>
    <property type="evidence" value="ECO:0007669"/>
    <property type="project" value="TreeGrafter"/>
</dbReference>
<evidence type="ECO:0000256" key="1">
    <source>
        <dbReference type="ARBA" id="ARBA00004123"/>
    </source>
</evidence>
<dbReference type="InterPro" id="IPR013882">
    <property type="entry name" value="Ctp1_C"/>
</dbReference>
<reference evidence="7 8" key="1">
    <citation type="submission" date="2019-01" db="EMBL/GenBank/DDBJ databases">
        <title>Draft genome sequence of Psathyrella aberdarensis IHI B618.</title>
        <authorList>
            <person name="Buettner E."/>
            <person name="Kellner H."/>
        </authorList>
    </citation>
    <scope>NUCLEOTIDE SEQUENCE [LARGE SCALE GENOMIC DNA]</scope>
    <source>
        <strain evidence="7 8">IHI B618</strain>
    </source>
</reference>
<evidence type="ECO:0000256" key="3">
    <source>
        <dbReference type="ARBA" id="ARBA00023242"/>
    </source>
</evidence>
<protein>
    <recommendedName>
        <fullName evidence="6">DNA endonuclease activator Ctp1 C-terminal domain-containing protein</fullName>
    </recommendedName>
</protein>
<feature type="region of interest" description="Disordered" evidence="5">
    <location>
        <begin position="1"/>
        <end position="21"/>
    </location>
</feature>
<proteinExistence type="predicted"/>
<evidence type="ECO:0000256" key="4">
    <source>
        <dbReference type="SAM" id="Coils"/>
    </source>
</evidence>
<keyword evidence="4" id="KW-0175">Coiled coil</keyword>
<feature type="coiled-coil region" evidence="4">
    <location>
        <begin position="84"/>
        <end position="160"/>
    </location>
</feature>
<gene>
    <name evidence="7" type="ORF">EST38_g3440</name>
</gene>
<feature type="domain" description="DNA endonuclease activator Ctp1 C-terminal" evidence="6">
    <location>
        <begin position="619"/>
        <end position="716"/>
    </location>
</feature>
<feature type="region of interest" description="Disordered" evidence="5">
    <location>
        <begin position="281"/>
        <end position="313"/>
    </location>
</feature>
<feature type="compositionally biased region" description="Polar residues" evidence="5">
    <location>
        <begin position="520"/>
        <end position="533"/>
    </location>
</feature>
<dbReference type="EMBL" id="SDEE01000072">
    <property type="protein sequence ID" value="RXW22413.1"/>
    <property type="molecule type" value="Genomic_DNA"/>
</dbReference>
<dbReference type="PANTHER" id="PTHR15107">
    <property type="entry name" value="RETINOBLASTOMA BINDING PROTEIN 8"/>
    <property type="match status" value="1"/>
</dbReference>
<dbReference type="InterPro" id="IPR033316">
    <property type="entry name" value="RBBP8-like"/>
</dbReference>
<keyword evidence="3" id="KW-0539">Nucleus</keyword>
<keyword evidence="2" id="KW-0227">DNA damage</keyword>
<dbReference type="PANTHER" id="PTHR15107:SF0">
    <property type="entry name" value="DNA ENDONUCLEASE ACTIVATOR CTP1 C-TERMINAL DOMAIN-CONTAINING PROTEIN"/>
    <property type="match status" value="1"/>
</dbReference>
<evidence type="ECO:0000256" key="5">
    <source>
        <dbReference type="SAM" id="MobiDB-lite"/>
    </source>
</evidence>
<dbReference type="GO" id="GO:0010792">
    <property type="term" value="P:DNA double-strand break processing involved in repair via single-strand annealing"/>
    <property type="evidence" value="ECO:0007669"/>
    <property type="project" value="TreeGrafter"/>
</dbReference>
<evidence type="ECO:0000313" key="8">
    <source>
        <dbReference type="Proteomes" id="UP000290288"/>
    </source>
</evidence>
<evidence type="ECO:0000259" key="6">
    <source>
        <dbReference type="Pfam" id="PF08573"/>
    </source>
</evidence>
<comment type="caution">
    <text evidence="7">The sequence shown here is derived from an EMBL/GenBank/DDBJ whole genome shotgun (WGS) entry which is preliminary data.</text>
</comment>
<name>A0A4Q2DQS5_9AGAR</name>
<feature type="region of interest" description="Disordered" evidence="5">
    <location>
        <begin position="330"/>
        <end position="611"/>
    </location>
</feature>
<evidence type="ECO:0000313" key="7">
    <source>
        <dbReference type="EMBL" id="RXW22413.1"/>
    </source>
</evidence>
<sequence>MPLDAGTFSSAQLRERDKRIEEKHRQEIAALERKIENLRRSNDDTRKQLFDVVHRSERLAESLGYSNVFEAQEALDMMEAGFDFKRCLQRLQELENAMNEANDEKELYSEQMADIAKELDASKQQEQQKRESGAQLTQDFENLKQQHDALTLKFKRAADRYKLDYKRFNTLYQYLKAEDKKHRAMCNQEGITPAKKAHLEALHVQSKIAVMEQVEREIKGGDNGTVDFPEHLATPELRPSDMAYVTGSRTLVQQPGVDRLKRQHGMPSSSPTVFTMMNRTSSSRGQLDVAASSETEEESIHSPSQWPGKVPTFKLPGLPLSKLKLSTAASSSSAGAGSQTLSSLKGQHTMPSASPTAFTKADHEPDHLEVAASSETEEESIYSPQRPGKAQSLARLNLAAAAGSRTLNPLKRPLTPPTVTEQQDAAASSETEEESIYPGSSPPPFKLAGASKRNPAAAAGSSDTEEECLIKPQPQPEVIDLVSSDTEPESFQCSQPEIDAAKSSDTEPESLEITPVKALASSTTANVQRQVNTERPCKIRRINGIEFGETDMSTPRPNENLRPAKQVPQTDPGKTTRPGDYSVFKGKGRYGRKSDAGPSTSVNSRFVIDPGKNGGLDYQYDEVVRGKESRKRMEAGTCECCKDYYEAVGPLPSRLQPPLWRSPSTTPTKQCQHHWSAGRQMDIESHKKAISRHRHNWERAKTPPAYWNIGFPSTQEVGEINEKAERMHQEKVLEIEKEAASGVGKYTYRRK</sequence>
<accession>A0A4Q2DQS5</accession>
<organism evidence="7 8">
    <name type="scientific">Candolleomyces aberdarensis</name>
    <dbReference type="NCBI Taxonomy" id="2316362"/>
    <lineage>
        <taxon>Eukaryota</taxon>
        <taxon>Fungi</taxon>
        <taxon>Dikarya</taxon>
        <taxon>Basidiomycota</taxon>
        <taxon>Agaricomycotina</taxon>
        <taxon>Agaricomycetes</taxon>
        <taxon>Agaricomycetidae</taxon>
        <taxon>Agaricales</taxon>
        <taxon>Agaricineae</taxon>
        <taxon>Psathyrellaceae</taxon>
        <taxon>Candolleomyces</taxon>
    </lineage>
</organism>
<dbReference type="OrthoDB" id="5801062at2759"/>
<feature type="compositionally biased region" description="Basic and acidic residues" evidence="5">
    <location>
        <begin position="360"/>
        <end position="369"/>
    </location>
</feature>
<keyword evidence="8" id="KW-1185">Reference proteome</keyword>
<feature type="compositionally biased region" description="Polar residues" evidence="5">
    <location>
        <begin position="483"/>
        <end position="495"/>
    </location>
</feature>
<dbReference type="Pfam" id="PF08573">
    <property type="entry name" value="SAE2"/>
    <property type="match status" value="1"/>
</dbReference>
<comment type="subcellular location">
    <subcellularLocation>
        <location evidence="1">Nucleus</location>
    </subcellularLocation>
</comment>